<evidence type="ECO:0000313" key="4">
    <source>
        <dbReference type="Proteomes" id="UP000717981"/>
    </source>
</evidence>
<dbReference type="GO" id="GO:0003899">
    <property type="term" value="F:DNA-directed RNA polymerase activity"/>
    <property type="evidence" value="ECO:0007669"/>
    <property type="project" value="InterPro"/>
</dbReference>
<dbReference type="GO" id="GO:0008270">
    <property type="term" value="F:zinc ion binding"/>
    <property type="evidence" value="ECO:0007669"/>
    <property type="project" value="InterPro"/>
</dbReference>
<dbReference type="InterPro" id="IPR036977">
    <property type="entry name" value="DNA_primase_Znf_CHC2"/>
</dbReference>
<evidence type="ECO:0000313" key="3">
    <source>
        <dbReference type="EMBL" id="KAF1691005.1"/>
    </source>
</evidence>
<dbReference type="SMART" id="SM00400">
    <property type="entry name" value="ZnF_CHCC"/>
    <property type="match status" value="1"/>
</dbReference>
<feature type="domain" description="Zinc finger CHC2-type" evidence="2">
    <location>
        <begin position="64"/>
        <end position="118"/>
    </location>
</feature>
<sequence length="122" mass="13376">MRSPQKRRSPRKAGNGAQAGGLSAWRVYHKSSRADQWRDRLPDPANYYSARLPKLSRPNGAGWAQARCPFHEDRHASLSVNLVHGGWRCFAGCGAGDLLSFHERLTGMSFRDAVAELTGGAA</sequence>
<keyword evidence="4" id="KW-1185">Reference proteome</keyword>
<name>A0A921THG2_9GAMM</name>
<dbReference type="AlphaFoldDB" id="A0A921THG2"/>
<dbReference type="EMBL" id="PDWK01000001">
    <property type="protein sequence ID" value="KAF1691005.1"/>
    <property type="molecule type" value="Genomic_DNA"/>
</dbReference>
<dbReference type="SUPFAM" id="SSF57783">
    <property type="entry name" value="Zinc beta-ribbon"/>
    <property type="match status" value="1"/>
</dbReference>
<dbReference type="Gene3D" id="3.90.580.10">
    <property type="entry name" value="Zinc finger, CHC2-type domain"/>
    <property type="match status" value="1"/>
</dbReference>
<evidence type="ECO:0000259" key="2">
    <source>
        <dbReference type="SMART" id="SM00400"/>
    </source>
</evidence>
<dbReference type="InterPro" id="IPR002694">
    <property type="entry name" value="Znf_CHC2"/>
</dbReference>
<dbReference type="OrthoDB" id="5639125at2"/>
<accession>A0A921THG2</accession>
<comment type="caution">
    <text evidence="3">The sequence shown here is derived from an EMBL/GenBank/DDBJ whole genome shotgun (WGS) entry which is preliminary data.</text>
</comment>
<feature type="compositionally biased region" description="Basic residues" evidence="1">
    <location>
        <begin position="1"/>
        <end position="11"/>
    </location>
</feature>
<feature type="region of interest" description="Disordered" evidence="1">
    <location>
        <begin position="1"/>
        <end position="22"/>
    </location>
</feature>
<protein>
    <submittedName>
        <fullName evidence="3">Molecular chaperone</fullName>
    </submittedName>
</protein>
<dbReference type="GO" id="GO:0003677">
    <property type="term" value="F:DNA binding"/>
    <property type="evidence" value="ECO:0007669"/>
    <property type="project" value="InterPro"/>
</dbReference>
<dbReference type="RefSeq" id="WP_162123130.1">
    <property type="nucleotide sequence ID" value="NZ_PDWK01000001.1"/>
</dbReference>
<organism evidence="3 4">
    <name type="scientific">Pseudoxanthomonas taiwanensis</name>
    <dbReference type="NCBI Taxonomy" id="176598"/>
    <lineage>
        <taxon>Bacteria</taxon>
        <taxon>Pseudomonadati</taxon>
        <taxon>Pseudomonadota</taxon>
        <taxon>Gammaproteobacteria</taxon>
        <taxon>Lysobacterales</taxon>
        <taxon>Lysobacteraceae</taxon>
        <taxon>Pseudoxanthomonas</taxon>
    </lineage>
</organism>
<gene>
    <name evidence="3" type="ORF">CR938_00600</name>
</gene>
<evidence type="ECO:0000256" key="1">
    <source>
        <dbReference type="SAM" id="MobiDB-lite"/>
    </source>
</evidence>
<proteinExistence type="predicted"/>
<reference evidence="3" key="1">
    <citation type="submission" date="2017-10" db="EMBL/GenBank/DDBJ databases">
        <title>Whole genome sequencing of members of genus Pseudoxanthomonas.</title>
        <authorList>
            <person name="Kumar S."/>
            <person name="Bansal K."/>
            <person name="Kaur A."/>
            <person name="Patil P."/>
            <person name="Sharma S."/>
            <person name="Patil P.B."/>
        </authorList>
    </citation>
    <scope>NUCLEOTIDE SEQUENCE</scope>
    <source>
        <strain evidence="3">DSM 22914</strain>
    </source>
</reference>
<dbReference type="Proteomes" id="UP000717981">
    <property type="component" value="Unassembled WGS sequence"/>
</dbReference>
<dbReference type="GO" id="GO:0006260">
    <property type="term" value="P:DNA replication"/>
    <property type="evidence" value="ECO:0007669"/>
    <property type="project" value="InterPro"/>
</dbReference>
<dbReference type="Pfam" id="PF01807">
    <property type="entry name" value="Zn_ribbon_DnaG"/>
    <property type="match status" value="1"/>
</dbReference>